<accession>A0A9W9Y8V8</accession>
<dbReference type="Proteomes" id="UP001163046">
    <property type="component" value="Unassembled WGS sequence"/>
</dbReference>
<keyword evidence="2" id="KW-1185">Reference proteome</keyword>
<sequence>MARQRTVPHLVVARQQFLVLRTESDGTFRVKCDDGNGNDNTSLITGYCDISSSSNSIDWRFVFQGKNNKHYALHYDVQNDAFTTQSFDTANPDSSTATIFVPDGFEGSALFTALIISGTQQPQKCIAATATLNGSLSSKAVSSEHNLDTIFVISKILN</sequence>
<proteinExistence type="predicted"/>
<evidence type="ECO:0000313" key="2">
    <source>
        <dbReference type="Proteomes" id="UP001163046"/>
    </source>
</evidence>
<reference evidence="1" key="1">
    <citation type="submission" date="2023-01" db="EMBL/GenBank/DDBJ databases">
        <title>Genome assembly of the deep-sea coral Lophelia pertusa.</title>
        <authorList>
            <person name="Herrera S."/>
            <person name="Cordes E."/>
        </authorList>
    </citation>
    <scope>NUCLEOTIDE SEQUENCE</scope>
    <source>
        <strain evidence="1">USNM1676648</strain>
        <tissue evidence="1">Polyp</tissue>
    </source>
</reference>
<comment type="caution">
    <text evidence="1">The sequence shown here is derived from an EMBL/GenBank/DDBJ whole genome shotgun (WGS) entry which is preliminary data.</text>
</comment>
<protein>
    <submittedName>
        <fullName evidence="1">Uncharacterized protein</fullName>
    </submittedName>
</protein>
<name>A0A9W9Y8V8_9CNID</name>
<dbReference type="AlphaFoldDB" id="A0A9W9Y8V8"/>
<organism evidence="1 2">
    <name type="scientific">Desmophyllum pertusum</name>
    <dbReference type="NCBI Taxonomy" id="174260"/>
    <lineage>
        <taxon>Eukaryota</taxon>
        <taxon>Metazoa</taxon>
        <taxon>Cnidaria</taxon>
        <taxon>Anthozoa</taxon>
        <taxon>Hexacorallia</taxon>
        <taxon>Scleractinia</taxon>
        <taxon>Caryophylliina</taxon>
        <taxon>Caryophylliidae</taxon>
        <taxon>Desmophyllum</taxon>
    </lineage>
</organism>
<dbReference type="EMBL" id="MU827809">
    <property type="protein sequence ID" value="KAJ7324059.1"/>
    <property type="molecule type" value="Genomic_DNA"/>
</dbReference>
<evidence type="ECO:0000313" key="1">
    <source>
        <dbReference type="EMBL" id="KAJ7324059.1"/>
    </source>
</evidence>
<gene>
    <name evidence="1" type="ORF">OS493_030232</name>
</gene>